<proteinExistence type="predicted"/>
<dbReference type="EMBL" id="JBHTIO010000021">
    <property type="protein sequence ID" value="MFD0896898.1"/>
    <property type="molecule type" value="Genomic_DNA"/>
</dbReference>
<reference evidence="2" key="1">
    <citation type="journal article" date="2019" name="Int. J. Syst. Evol. Microbiol.">
        <title>The Global Catalogue of Microorganisms (GCM) 10K type strain sequencing project: providing services to taxonomists for standard genome sequencing and annotation.</title>
        <authorList>
            <consortium name="The Broad Institute Genomics Platform"/>
            <consortium name="The Broad Institute Genome Sequencing Center for Infectious Disease"/>
            <person name="Wu L."/>
            <person name="Ma J."/>
        </authorList>
    </citation>
    <scope>NUCLEOTIDE SEQUENCE [LARGE SCALE GENOMIC DNA]</scope>
    <source>
        <strain evidence="2">CCM 8925</strain>
    </source>
</reference>
<protein>
    <submittedName>
        <fullName evidence="1">Uncharacterized protein</fullName>
    </submittedName>
</protein>
<organism evidence="1 2">
    <name type="scientific">Loigolactobacillus binensis</name>
    <dbReference type="NCBI Taxonomy" id="2559922"/>
    <lineage>
        <taxon>Bacteria</taxon>
        <taxon>Bacillati</taxon>
        <taxon>Bacillota</taxon>
        <taxon>Bacilli</taxon>
        <taxon>Lactobacillales</taxon>
        <taxon>Lactobacillaceae</taxon>
        <taxon>Loigolactobacillus</taxon>
    </lineage>
</organism>
<name>A0ABW3E9B7_9LACO</name>
<dbReference type="RefSeq" id="WP_137638264.1">
    <property type="nucleotide sequence ID" value="NZ_BJDN01000021.1"/>
</dbReference>
<gene>
    <name evidence="1" type="ORF">ACFQZ7_04015</name>
</gene>
<dbReference type="Proteomes" id="UP001597104">
    <property type="component" value="Unassembled WGS sequence"/>
</dbReference>
<evidence type="ECO:0000313" key="1">
    <source>
        <dbReference type="EMBL" id="MFD0896898.1"/>
    </source>
</evidence>
<sequence>MDIQEKLKAKYENTPIYTSAFYADPEDTLKNRATLLSSLKAFTKNQDAATPFALQIMATNAELAIAPLGLLDLQELQDYTAQQRKNDGAIADDETFALPLVVQFEAHTEKASVEKEQVTTVDALFNDFTSAFEKVWAQVKIYLAKNQALLEETVADLITDSQKIAPKFVSQLSAMSAAEREKTIGFKLPDAELERFSGYLADNHEVRAVISSAAAFATNEIIGDSFFGQAMNERILRNTFFWDLDNTFHDIFYYFLRKYAATDAKLAKHLNHIKPGLLSKMRKDAWEKSDELAHDAKTTQKDLDRMFTAVFMPLSEQLAAAIAKFNH</sequence>
<keyword evidence="2" id="KW-1185">Reference proteome</keyword>
<comment type="caution">
    <text evidence="1">The sequence shown here is derived from an EMBL/GenBank/DDBJ whole genome shotgun (WGS) entry which is preliminary data.</text>
</comment>
<accession>A0ABW3E9B7</accession>
<evidence type="ECO:0000313" key="2">
    <source>
        <dbReference type="Proteomes" id="UP001597104"/>
    </source>
</evidence>